<proteinExistence type="predicted"/>
<dbReference type="AlphaFoldDB" id="A0A9P8VRZ4"/>
<sequence>MTSQSLPREVILMIVEAVVPPETETIFSADSEVTKTLLAFTRVSKSTYPTASALLWQNCLCIDTKKKAAALSKALTSSSPEVLRQDLPVRLFLQPFPTERRPDELDMLDFQDNSYSSPLHNRSTAKLVENIFIELAPVLRSLVIDMPLRSLHPEDDSEGVRPILRHGFEALVNLEDFISVRDELYLSTTPDSFRSEPEVWATCWPKLRRIALYNAVLDPGDKTWMEMAGLPNLQMAVFSRADPRGMGAVNIKQEWLGAVGAVNREMKQSNEEPRRNEISFAFIDTSEDLSGYYMWADENWEEIDPDNLVSVSKFGVNWLEFPIEEYVEGVPDPRDLCQEWLKVHALYGVLWENAARGNNSD</sequence>
<dbReference type="EMBL" id="JAGPYM010000050">
    <property type="protein sequence ID" value="KAH6871796.1"/>
    <property type="molecule type" value="Genomic_DNA"/>
</dbReference>
<reference evidence="1 2" key="1">
    <citation type="journal article" date="2021" name="Nat. Commun.">
        <title>Genetic determinants of endophytism in the Arabidopsis root mycobiome.</title>
        <authorList>
            <person name="Mesny F."/>
            <person name="Miyauchi S."/>
            <person name="Thiergart T."/>
            <person name="Pickel B."/>
            <person name="Atanasova L."/>
            <person name="Karlsson M."/>
            <person name="Huettel B."/>
            <person name="Barry K.W."/>
            <person name="Haridas S."/>
            <person name="Chen C."/>
            <person name="Bauer D."/>
            <person name="Andreopoulos W."/>
            <person name="Pangilinan J."/>
            <person name="LaButti K."/>
            <person name="Riley R."/>
            <person name="Lipzen A."/>
            <person name="Clum A."/>
            <person name="Drula E."/>
            <person name="Henrissat B."/>
            <person name="Kohler A."/>
            <person name="Grigoriev I.V."/>
            <person name="Martin F.M."/>
            <person name="Hacquard S."/>
        </authorList>
    </citation>
    <scope>NUCLEOTIDE SEQUENCE [LARGE SCALE GENOMIC DNA]</scope>
    <source>
        <strain evidence="1 2">MPI-CAGE-CH-0241</strain>
    </source>
</reference>
<gene>
    <name evidence="1" type="ORF">B0T10DRAFT_522788</name>
</gene>
<comment type="caution">
    <text evidence="1">The sequence shown here is derived from an EMBL/GenBank/DDBJ whole genome shotgun (WGS) entry which is preliminary data.</text>
</comment>
<evidence type="ECO:0000313" key="2">
    <source>
        <dbReference type="Proteomes" id="UP000777438"/>
    </source>
</evidence>
<keyword evidence="2" id="KW-1185">Reference proteome</keyword>
<accession>A0A9P8VRZ4</accession>
<protein>
    <submittedName>
        <fullName evidence="1">Uncharacterized protein</fullName>
    </submittedName>
</protein>
<dbReference type="Proteomes" id="UP000777438">
    <property type="component" value="Unassembled WGS sequence"/>
</dbReference>
<dbReference type="OrthoDB" id="6365676at2759"/>
<name>A0A9P8VRZ4_9HYPO</name>
<evidence type="ECO:0000313" key="1">
    <source>
        <dbReference type="EMBL" id="KAH6871796.1"/>
    </source>
</evidence>
<organism evidence="1 2">
    <name type="scientific">Thelonectria olida</name>
    <dbReference type="NCBI Taxonomy" id="1576542"/>
    <lineage>
        <taxon>Eukaryota</taxon>
        <taxon>Fungi</taxon>
        <taxon>Dikarya</taxon>
        <taxon>Ascomycota</taxon>
        <taxon>Pezizomycotina</taxon>
        <taxon>Sordariomycetes</taxon>
        <taxon>Hypocreomycetidae</taxon>
        <taxon>Hypocreales</taxon>
        <taxon>Nectriaceae</taxon>
        <taxon>Thelonectria</taxon>
    </lineage>
</organism>